<dbReference type="Proteomes" id="UP000886595">
    <property type="component" value="Unassembled WGS sequence"/>
</dbReference>
<dbReference type="AlphaFoldDB" id="A0A8X7V3S5"/>
<proteinExistence type="predicted"/>
<reference evidence="1 2" key="1">
    <citation type="submission" date="2020-02" db="EMBL/GenBank/DDBJ databases">
        <authorList>
            <person name="Ma Q."/>
            <person name="Huang Y."/>
            <person name="Song X."/>
            <person name="Pei D."/>
        </authorList>
    </citation>
    <scope>NUCLEOTIDE SEQUENCE [LARGE SCALE GENOMIC DNA]</scope>
    <source>
        <strain evidence="1">Sxm20200214</strain>
        <tissue evidence="1">Leaf</tissue>
    </source>
</reference>
<comment type="caution">
    <text evidence="1">The sequence shown here is derived from an EMBL/GenBank/DDBJ whole genome shotgun (WGS) entry which is preliminary data.</text>
</comment>
<organism evidence="1 2">
    <name type="scientific">Brassica carinata</name>
    <name type="common">Ethiopian mustard</name>
    <name type="synonym">Abyssinian cabbage</name>
    <dbReference type="NCBI Taxonomy" id="52824"/>
    <lineage>
        <taxon>Eukaryota</taxon>
        <taxon>Viridiplantae</taxon>
        <taxon>Streptophyta</taxon>
        <taxon>Embryophyta</taxon>
        <taxon>Tracheophyta</taxon>
        <taxon>Spermatophyta</taxon>
        <taxon>Magnoliopsida</taxon>
        <taxon>eudicotyledons</taxon>
        <taxon>Gunneridae</taxon>
        <taxon>Pentapetalae</taxon>
        <taxon>rosids</taxon>
        <taxon>malvids</taxon>
        <taxon>Brassicales</taxon>
        <taxon>Brassicaceae</taxon>
        <taxon>Brassiceae</taxon>
        <taxon>Brassica</taxon>
    </lineage>
</organism>
<sequence>MEIIEALKASTLRLPIIGKALIPSILFIQLLMSCSVWRLPEVSDDELEIVRNAGVLLLQREIPDSINIQVAKAVKRAVVAAILDVGGMDTPS</sequence>
<gene>
    <name evidence="1" type="ORF">Bca52824_035083</name>
</gene>
<evidence type="ECO:0000313" key="1">
    <source>
        <dbReference type="EMBL" id="KAG2298611.1"/>
    </source>
</evidence>
<protein>
    <submittedName>
        <fullName evidence="1">Uncharacterized protein</fullName>
    </submittedName>
</protein>
<keyword evidence="2" id="KW-1185">Reference proteome</keyword>
<dbReference type="OrthoDB" id="415590at2759"/>
<name>A0A8X7V3S5_BRACI</name>
<evidence type="ECO:0000313" key="2">
    <source>
        <dbReference type="Proteomes" id="UP000886595"/>
    </source>
</evidence>
<dbReference type="EMBL" id="JAAMPC010000008">
    <property type="protein sequence ID" value="KAG2298611.1"/>
    <property type="molecule type" value="Genomic_DNA"/>
</dbReference>
<accession>A0A8X7V3S5</accession>